<dbReference type="PANTHER" id="PTHR43102:SF2">
    <property type="entry name" value="GAF DOMAIN-CONTAINING PROTEIN"/>
    <property type="match status" value="1"/>
</dbReference>
<dbReference type="HOGENOM" id="CLU_733109_0_0_3"/>
<proteinExistence type="predicted"/>
<accession>Q7NK26</accession>
<dbReference type="EMBL" id="BA000045">
    <property type="protein sequence ID" value="BAC89595.1"/>
    <property type="molecule type" value="Genomic_DNA"/>
</dbReference>
<organism evidence="2 3">
    <name type="scientific">Gloeobacter violaceus (strain ATCC 29082 / PCC 7421)</name>
    <dbReference type="NCBI Taxonomy" id="251221"/>
    <lineage>
        <taxon>Bacteria</taxon>
        <taxon>Bacillati</taxon>
        <taxon>Cyanobacteriota</taxon>
        <taxon>Cyanophyceae</taxon>
        <taxon>Gloeobacterales</taxon>
        <taxon>Gloeobacteraceae</taxon>
        <taxon>Gloeobacter</taxon>
    </lineage>
</organism>
<reference evidence="2 3" key="2">
    <citation type="journal article" date="2003" name="DNA Res.">
        <title>Complete genome structure of Gloeobacter violaceus PCC 7421, a cyanobacterium that lacks thylakoids (supplement).</title>
        <authorList>
            <person name="Nakamura Y."/>
            <person name="Kaneko T."/>
            <person name="Sato S."/>
            <person name="Mimuro M."/>
            <person name="Miyashita H."/>
            <person name="Tsuchiya T."/>
            <person name="Sasamoto S."/>
            <person name="Watanabe A."/>
            <person name="Kawashima K."/>
            <person name="Kishida Y."/>
            <person name="Kiyokawa C."/>
            <person name="Kohara M."/>
            <person name="Matsumoto M."/>
            <person name="Matsuno A."/>
            <person name="Nakazaki N."/>
            <person name="Shimpo S."/>
            <person name="Takeuchi C."/>
            <person name="Yamada M."/>
            <person name="Tabata S."/>
        </authorList>
    </citation>
    <scope>NUCLEOTIDE SEQUENCE [LARGE SCALE GENOMIC DNA]</scope>
    <source>
        <strain evidence="3">ATCC 29082 / PCC 7421</strain>
    </source>
</reference>
<reference evidence="2 3" key="1">
    <citation type="journal article" date="2003" name="DNA Res.">
        <title>Complete genome structure of Gloeobacter violaceus PCC 7421, a cyanobacterium that lacks thylakoids.</title>
        <authorList>
            <person name="Nakamura Y."/>
            <person name="Kaneko T."/>
            <person name="Sato S."/>
            <person name="Mimuro M."/>
            <person name="Miyashita H."/>
            <person name="Tsuchiya T."/>
            <person name="Sasamoto S."/>
            <person name="Watanabe A."/>
            <person name="Kawashima K."/>
            <person name="Kishida Y."/>
            <person name="Kiyokawa C."/>
            <person name="Kohara M."/>
            <person name="Matsumoto M."/>
            <person name="Matsuno A."/>
            <person name="Nakazaki N."/>
            <person name="Shimpo S."/>
            <person name="Takeuchi C."/>
            <person name="Yamada M."/>
            <person name="Tabata S."/>
        </authorList>
    </citation>
    <scope>NUCLEOTIDE SEQUENCE [LARGE SCALE GENOMIC DNA]</scope>
    <source>
        <strain evidence="3">ATCC 29082 / PCC 7421</strain>
    </source>
</reference>
<dbReference type="KEGG" id="gvi:gll1654"/>
<evidence type="ECO:0000313" key="2">
    <source>
        <dbReference type="EMBL" id="BAC89595.1"/>
    </source>
</evidence>
<dbReference type="Gene3D" id="3.30.450.40">
    <property type="match status" value="2"/>
</dbReference>
<dbReference type="PANTHER" id="PTHR43102">
    <property type="entry name" value="SLR1143 PROTEIN"/>
    <property type="match status" value="1"/>
</dbReference>
<dbReference type="EnsemblBacteria" id="BAC89595">
    <property type="protein sequence ID" value="BAC89595"/>
    <property type="gene ID" value="BAC89595"/>
</dbReference>
<dbReference type="Pfam" id="PF01590">
    <property type="entry name" value="GAF"/>
    <property type="match status" value="1"/>
</dbReference>
<dbReference type="RefSeq" id="WP_011141653.1">
    <property type="nucleotide sequence ID" value="NC_005125.1"/>
</dbReference>
<dbReference type="InterPro" id="IPR029016">
    <property type="entry name" value="GAF-like_dom_sf"/>
</dbReference>
<dbReference type="PhylomeDB" id="Q7NK26"/>
<dbReference type="InParanoid" id="Q7NK26"/>
<evidence type="ECO:0000313" key="3">
    <source>
        <dbReference type="Proteomes" id="UP000000557"/>
    </source>
</evidence>
<dbReference type="STRING" id="251221.gene:10759144"/>
<protein>
    <submittedName>
        <fullName evidence="2">Gll1654 protein</fullName>
    </submittedName>
</protein>
<evidence type="ECO:0000259" key="1">
    <source>
        <dbReference type="SMART" id="SM00065"/>
    </source>
</evidence>
<name>Q7NK26_GLOVI</name>
<dbReference type="InterPro" id="IPR003018">
    <property type="entry name" value="GAF"/>
</dbReference>
<feature type="domain" description="GAF" evidence="1">
    <location>
        <begin position="25"/>
        <end position="167"/>
    </location>
</feature>
<sequence>MAAPLAPDEPQRLEALERYRVLDTPAEAVFDDIVEIAARQCHMPISLISLIDRDRQWFKARVGVEVQQTPRELAFCTHAILQRETFIVPDARIDERFSTNPLVIHSPQVRFYAGTPLVTPDNRALGTLCVLDYQPREFPPDQQDRLWHLNRQVMMYLELRRKLLALQQTIRTSLDTATRRQIDSDIYLLQSLTEAIQEAHDFHGALQRLLQFLCKATGWPIATASTPSPDESVLEASPAYYADEEQLAHLQKLRGHKSAPGIDPMELERFRGLGERLLFRPGEGLQGRIWLSRQPEKWPSQTSLRSPIIEMHEKVAHAAGLKTGLGVPLIVEEQVLAVLVFFSWEAQMPIEPLLRLMTTVTQLQVQPTTTVAAAPVL</sequence>
<dbReference type="AlphaFoldDB" id="Q7NK26"/>
<dbReference type="PATRIC" id="fig|251221.4.peg.1690"/>
<dbReference type="SMART" id="SM00065">
    <property type="entry name" value="GAF"/>
    <property type="match status" value="1"/>
</dbReference>
<dbReference type="SUPFAM" id="SSF55781">
    <property type="entry name" value="GAF domain-like"/>
    <property type="match status" value="2"/>
</dbReference>
<gene>
    <name evidence="2" type="ordered locus">gll1654</name>
</gene>
<dbReference type="eggNOG" id="COG2203">
    <property type="taxonomic scope" value="Bacteria"/>
</dbReference>
<keyword evidence="3" id="KW-1185">Reference proteome</keyword>
<dbReference type="OrthoDB" id="9812358at2"/>
<dbReference type="Proteomes" id="UP000000557">
    <property type="component" value="Chromosome"/>
</dbReference>